<dbReference type="InterPro" id="IPR011356">
    <property type="entry name" value="Leucine_aapep/pepB"/>
</dbReference>
<feature type="binding site" evidence="8">
    <location>
        <position position="353"/>
    </location>
    <ligand>
        <name>Mn(2+)</name>
        <dbReference type="ChEBI" id="CHEBI:29035"/>
        <label>1</label>
    </ligand>
</feature>
<evidence type="ECO:0000313" key="12">
    <source>
        <dbReference type="Proteomes" id="UP000590511"/>
    </source>
</evidence>
<reference evidence="11 12" key="1">
    <citation type="submission" date="2020-08" db="EMBL/GenBank/DDBJ databases">
        <title>Sequencing the genomes of 1000 actinobacteria strains.</title>
        <authorList>
            <person name="Klenk H.-P."/>
        </authorList>
    </citation>
    <scope>NUCLEOTIDE SEQUENCE [LARGE SCALE GENOMIC DNA]</scope>
    <source>
        <strain evidence="11 12">DSM 43150</strain>
    </source>
</reference>
<dbReference type="Gene3D" id="3.40.630.10">
    <property type="entry name" value="Zn peptidases"/>
    <property type="match status" value="1"/>
</dbReference>
<dbReference type="InterPro" id="IPR023042">
    <property type="entry name" value="Peptidase_M17_leu_NH2_pept"/>
</dbReference>
<comment type="similarity">
    <text evidence="3 8">Belongs to the peptidase M17 family.</text>
</comment>
<evidence type="ECO:0000259" key="9">
    <source>
        <dbReference type="PROSITE" id="PS00631"/>
    </source>
</evidence>
<dbReference type="GO" id="GO:0006508">
    <property type="term" value="P:proteolysis"/>
    <property type="evidence" value="ECO:0007669"/>
    <property type="project" value="UniProtKB-KW"/>
</dbReference>
<evidence type="ECO:0000313" key="13">
    <source>
        <dbReference type="Proteomes" id="UP000631312"/>
    </source>
</evidence>
<feature type="active site" evidence="8">
    <location>
        <position position="357"/>
    </location>
</feature>
<keyword evidence="4 8" id="KW-0031">Aminopeptidase</keyword>
<evidence type="ECO:0000256" key="7">
    <source>
        <dbReference type="ARBA" id="ARBA00049972"/>
    </source>
</evidence>
<dbReference type="CDD" id="cd00433">
    <property type="entry name" value="Peptidase_M17"/>
    <property type="match status" value="1"/>
</dbReference>
<evidence type="ECO:0000313" key="10">
    <source>
        <dbReference type="EMBL" id="GIE46281.1"/>
    </source>
</evidence>
<dbReference type="PANTHER" id="PTHR11963:SF23">
    <property type="entry name" value="CYTOSOL AMINOPEPTIDASE"/>
    <property type="match status" value="1"/>
</dbReference>
<feature type="binding site" evidence="8">
    <location>
        <position position="270"/>
    </location>
    <ligand>
        <name>Mn(2+)</name>
        <dbReference type="ChEBI" id="CHEBI:29035"/>
        <label>2</label>
    </ligand>
</feature>
<evidence type="ECO:0000256" key="4">
    <source>
        <dbReference type="ARBA" id="ARBA00022438"/>
    </source>
</evidence>
<comment type="cofactor">
    <cofactor evidence="8">
        <name>Mn(2+)</name>
        <dbReference type="ChEBI" id="CHEBI:29035"/>
    </cofactor>
    <text evidence="8">Binds 2 manganese ions per subunit.</text>
</comment>
<feature type="binding site" evidence="8">
    <location>
        <position position="355"/>
    </location>
    <ligand>
        <name>Mn(2+)</name>
        <dbReference type="ChEBI" id="CHEBI:29035"/>
        <label>2</label>
    </ligand>
</feature>
<dbReference type="InterPro" id="IPR008283">
    <property type="entry name" value="Peptidase_M17_N"/>
</dbReference>
<feature type="domain" description="Cytosol aminopeptidase" evidence="9">
    <location>
        <begin position="351"/>
        <end position="358"/>
    </location>
</feature>
<dbReference type="GO" id="GO:0030145">
    <property type="term" value="F:manganese ion binding"/>
    <property type="evidence" value="ECO:0007669"/>
    <property type="project" value="UniProtKB-UniRule"/>
</dbReference>
<keyword evidence="8" id="KW-0479">Metal-binding</keyword>
<keyword evidence="5 8" id="KW-0645">Protease</keyword>
<evidence type="ECO:0000313" key="11">
    <source>
        <dbReference type="EMBL" id="MBB4752498.1"/>
    </source>
</evidence>
<dbReference type="Gene3D" id="3.40.220.10">
    <property type="entry name" value="Leucine Aminopeptidase, subunit E, domain 1"/>
    <property type="match status" value="1"/>
</dbReference>
<dbReference type="PANTHER" id="PTHR11963">
    <property type="entry name" value="LEUCINE AMINOPEPTIDASE-RELATED"/>
    <property type="match status" value="1"/>
</dbReference>
<gene>
    <name evidence="8" type="primary">pepA</name>
    <name evidence="10" type="synonym">pepA_2</name>
    <name evidence="10" type="ORF">Alo02nite_91790</name>
    <name evidence="11" type="ORF">BJ964_006659</name>
</gene>
<dbReference type="RefSeq" id="WP_188124336.1">
    <property type="nucleotide sequence ID" value="NZ_BOMP01000197.1"/>
</dbReference>
<evidence type="ECO:0000256" key="8">
    <source>
        <dbReference type="HAMAP-Rule" id="MF_00181"/>
    </source>
</evidence>
<dbReference type="GO" id="GO:0005737">
    <property type="term" value="C:cytoplasm"/>
    <property type="evidence" value="ECO:0007669"/>
    <property type="project" value="UniProtKB-SubCell"/>
</dbReference>
<dbReference type="Proteomes" id="UP000631312">
    <property type="component" value="Unassembled WGS sequence"/>
</dbReference>
<keyword evidence="13" id="KW-1185">Reference proteome</keyword>
<comment type="subcellular location">
    <subcellularLocation>
        <location evidence="8">Cytoplasm</location>
    </subcellularLocation>
</comment>
<dbReference type="EMBL" id="BOMP01000197">
    <property type="protein sequence ID" value="GIE46281.1"/>
    <property type="molecule type" value="Genomic_DNA"/>
</dbReference>
<dbReference type="PROSITE" id="PS00631">
    <property type="entry name" value="CYTOSOL_AP"/>
    <property type="match status" value="1"/>
</dbReference>
<dbReference type="HAMAP" id="MF_00181">
    <property type="entry name" value="Cytosol_peptidase_M17"/>
    <property type="match status" value="1"/>
</dbReference>
<protein>
    <recommendedName>
        <fullName evidence="8">Probable cytosol aminopeptidase</fullName>
        <ecNumber evidence="8">3.4.11.1</ecNumber>
    </recommendedName>
    <alternativeName>
        <fullName evidence="8">Leucine aminopeptidase</fullName>
        <shortName evidence="8">LAP</shortName>
        <ecNumber evidence="8">3.4.11.10</ecNumber>
    </alternativeName>
    <alternativeName>
        <fullName evidence="8">Leucyl aminopeptidase</fullName>
    </alternativeName>
</protein>
<evidence type="ECO:0000256" key="6">
    <source>
        <dbReference type="ARBA" id="ARBA00022801"/>
    </source>
</evidence>
<keyword evidence="6 8" id="KW-0378">Hydrolase</keyword>
<dbReference type="Pfam" id="PF00883">
    <property type="entry name" value="Peptidase_M17"/>
    <property type="match status" value="1"/>
</dbReference>
<comment type="function">
    <text evidence="7 8">Presumably involved in the processing and regular turnover of intracellular proteins. Catalyzes the removal of unsubstituted N-terminal amino acids from various peptides.</text>
</comment>
<proteinExistence type="inferred from homology"/>
<reference evidence="10 13" key="2">
    <citation type="submission" date="2021-01" db="EMBL/GenBank/DDBJ databases">
        <title>Whole genome shotgun sequence of Actinoplanes lobatus NBRC 12513.</title>
        <authorList>
            <person name="Komaki H."/>
            <person name="Tamura T."/>
        </authorList>
    </citation>
    <scope>NUCLEOTIDE SEQUENCE [LARGE SCALE GENOMIC DNA]</scope>
    <source>
        <strain evidence="10 13">NBRC 12513</strain>
    </source>
</reference>
<evidence type="ECO:0000256" key="5">
    <source>
        <dbReference type="ARBA" id="ARBA00022670"/>
    </source>
</evidence>
<dbReference type="EC" id="3.4.11.10" evidence="8"/>
<dbReference type="SUPFAM" id="SSF53187">
    <property type="entry name" value="Zn-dependent exopeptidases"/>
    <property type="match status" value="1"/>
</dbReference>
<comment type="catalytic activity">
    <reaction evidence="1 8">
        <text>Release of an N-terminal amino acid, Xaa-|-Yaa-, in which Xaa is preferably Leu, but may be other amino acids including Pro although not Arg or Lys, and Yaa may be Pro. Amino acid amides and methyl esters are also readily hydrolyzed, but rates on arylamides are exceedingly low.</text>
        <dbReference type="EC" id="3.4.11.1"/>
    </reaction>
</comment>
<keyword evidence="8" id="KW-0464">Manganese</keyword>
<comment type="catalytic activity">
    <reaction evidence="2 8">
        <text>Release of an N-terminal amino acid, preferentially leucine, but not glutamic or aspartic acids.</text>
        <dbReference type="EC" id="3.4.11.10"/>
    </reaction>
</comment>
<name>A0A7W7HL14_9ACTN</name>
<dbReference type="EMBL" id="JACHNC010000001">
    <property type="protein sequence ID" value="MBB4752498.1"/>
    <property type="molecule type" value="Genomic_DNA"/>
</dbReference>
<dbReference type="InterPro" id="IPR000819">
    <property type="entry name" value="Peptidase_M17_C"/>
</dbReference>
<evidence type="ECO:0000256" key="3">
    <source>
        <dbReference type="ARBA" id="ARBA00009528"/>
    </source>
</evidence>
<feature type="binding site" evidence="8">
    <location>
        <position position="275"/>
    </location>
    <ligand>
        <name>Mn(2+)</name>
        <dbReference type="ChEBI" id="CHEBI:29035"/>
        <label>2</label>
    </ligand>
</feature>
<sequence length="505" mass="52099">MTSLLEKFDPIPSVQQAPTVQVTATPGELASIAGVADVVGLPVGTSGELPVGLKASRSGLAAAGFDGEVGQALMISPADGPPMVLYGVGQPGEVDGAGLRNAAAALARAAEKQVRLAIMLPQSAATTPEDAAQSLVEGALLARYHFGGLKRDNTAKLLGVLTLLAPAETVPAVERGVRRGQVFAAAAALARDLANAPPSLLTATRMAECAQALAHEAGLEVRVYDKDELLAMGCGGLLGVNAGSADPPRMIRLTYRPQAGDAQKLTFVGKGIMYDSGGISLKPADAVHATMKNDMSGAGAILAAMTALRRLDCPTAVTGYLMCTDNMPSGTATKLGDVLHIRGGTTVEVINTDAEGRLVMADALVLATEEPCDAIVDIATLTGACMRALGVQIAGVFGNDQQLIDQVSRAAEAVDEPVWQLPLAHRYRKELNSEIADIKNMGGPNGGAIHAALFLEEFVRGKPWAHIDIAGTAQNEKAAGWQTAGCSGFGARLLIQLACDFTTAR</sequence>
<dbReference type="Proteomes" id="UP000590511">
    <property type="component" value="Unassembled WGS sequence"/>
</dbReference>
<dbReference type="SUPFAM" id="SSF52949">
    <property type="entry name" value="Macro domain-like"/>
    <property type="match status" value="1"/>
</dbReference>
<dbReference type="Pfam" id="PF02789">
    <property type="entry name" value="Peptidase_M17_N"/>
    <property type="match status" value="1"/>
</dbReference>
<dbReference type="GO" id="GO:0070006">
    <property type="term" value="F:metalloaminopeptidase activity"/>
    <property type="evidence" value="ECO:0007669"/>
    <property type="project" value="InterPro"/>
</dbReference>
<dbReference type="NCBIfam" id="NF002073">
    <property type="entry name" value="PRK00913.1-2"/>
    <property type="match status" value="1"/>
</dbReference>
<keyword evidence="8" id="KW-0963">Cytoplasm</keyword>
<dbReference type="AlphaFoldDB" id="A0A7W7HL14"/>
<evidence type="ECO:0000256" key="2">
    <source>
        <dbReference type="ARBA" id="ARBA00000967"/>
    </source>
</evidence>
<dbReference type="InterPro" id="IPR043472">
    <property type="entry name" value="Macro_dom-like"/>
</dbReference>
<comment type="caution">
    <text evidence="11">The sequence shown here is derived from an EMBL/GenBank/DDBJ whole genome shotgun (WGS) entry which is preliminary data.</text>
</comment>
<feature type="active site" evidence="8">
    <location>
        <position position="282"/>
    </location>
</feature>
<feature type="binding site" evidence="8">
    <location>
        <position position="294"/>
    </location>
    <ligand>
        <name>Mn(2+)</name>
        <dbReference type="ChEBI" id="CHEBI:29035"/>
        <label>2</label>
    </ligand>
</feature>
<organism evidence="11 12">
    <name type="scientific">Actinoplanes lobatus</name>
    <dbReference type="NCBI Taxonomy" id="113568"/>
    <lineage>
        <taxon>Bacteria</taxon>
        <taxon>Bacillati</taxon>
        <taxon>Actinomycetota</taxon>
        <taxon>Actinomycetes</taxon>
        <taxon>Micromonosporales</taxon>
        <taxon>Micromonosporaceae</taxon>
        <taxon>Actinoplanes</taxon>
    </lineage>
</organism>
<dbReference type="PRINTS" id="PR00481">
    <property type="entry name" value="LAMNOPPTDASE"/>
</dbReference>
<accession>A0A7W7HL14</accession>
<dbReference type="EC" id="3.4.11.1" evidence="8"/>
<evidence type="ECO:0000256" key="1">
    <source>
        <dbReference type="ARBA" id="ARBA00000135"/>
    </source>
</evidence>
<feature type="binding site" evidence="8">
    <location>
        <position position="275"/>
    </location>
    <ligand>
        <name>Mn(2+)</name>
        <dbReference type="ChEBI" id="CHEBI:29035"/>
        <label>1</label>
    </ligand>
</feature>
<feature type="binding site" evidence="8">
    <location>
        <position position="355"/>
    </location>
    <ligand>
        <name>Mn(2+)</name>
        <dbReference type="ChEBI" id="CHEBI:29035"/>
        <label>1</label>
    </ligand>
</feature>